<dbReference type="InterPro" id="IPR017896">
    <property type="entry name" value="4Fe4S_Fe-S-bd"/>
</dbReference>
<evidence type="ECO:0000256" key="2">
    <source>
        <dbReference type="ARBA" id="ARBA00022723"/>
    </source>
</evidence>
<dbReference type="PATRIC" id="fig|2198.3.peg.33"/>
<proteinExistence type="predicted"/>
<feature type="domain" description="4Fe-4S ferredoxin-type" evidence="5">
    <location>
        <begin position="36"/>
        <end position="65"/>
    </location>
</feature>
<evidence type="ECO:0000256" key="3">
    <source>
        <dbReference type="ARBA" id="ARBA00023004"/>
    </source>
</evidence>
<gene>
    <name evidence="6" type="ORF">XD82_0730</name>
    <name evidence="7" type="ORF">XE10_0347</name>
</gene>
<dbReference type="InterPro" id="IPR017900">
    <property type="entry name" value="4Fe4S_Fe_S_CS"/>
</dbReference>
<comment type="caution">
    <text evidence="7">The sequence shown here is derived from an EMBL/GenBank/DDBJ whole genome shotgun (WGS) entry which is preliminary data.</text>
</comment>
<reference evidence="7" key="1">
    <citation type="journal article" date="2015" name="MBio">
        <title>Genome-resolved metagenomic analysis reveals roles for candidate phyla and other microbial community members in biogeochemical transformations in oil reservoirs.</title>
        <authorList>
            <person name="Hu P."/>
            <person name="Tom L."/>
            <person name="Singh A."/>
            <person name="Thomas B.C."/>
            <person name="Baker B.J."/>
            <person name="Piceno Y.M."/>
            <person name="Andersen G.L."/>
            <person name="Banfield J.F."/>
        </authorList>
    </citation>
    <scope>NUCLEOTIDE SEQUENCE [LARGE SCALE GENOMIC DNA]</scope>
    <source>
        <strain evidence="6">62_101</strain>
        <strain evidence="7">63_41</strain>
    </source>
</reference>
<dbReference type="Gene3D" id="3.30.70.20">
    <property type="match status" value="2"/>
</dbReference>
<dbReference type="GO" id="GO:0016651">
    <property type="term" value="F:oxidoreductase activity, acting on NAD(P)H"/>
    <property type="evidence" value="ECO:0007669"/>
    <property type="project" value="InterPro"/>
</dbReference>
<evidence type="ECO:0000313" key="9">
    <source>
        <dbReference type="Proteomes" id="UP000054598"/>
    </source>
</evidence>
<dbReference type="GO" id="GO:0016020">
    <property type="term" value="C:membrane"/>
    <property type="evidence" value="ECO:0007669"/>
    <property type="project" value="InterPro"/>
</dbReference>
<feature type="domain" description="4Fe-4S ferredoxin-type" evidence="5">
    <location>
        <begin position="67"/>
        <end position="96"/>
    </location>
</feature>
<evidence type="ECO:0000313" key="8">
    <source>
        <dbReference type="Proteomes" id="UP000054323"/>
    </source>
</evidence>
<keyword evidence="3" id="KW-0408">Iron</keyword>
<evidence type="ECO:0000313" key="6">
    <source>
        <dbReference type="EMBL" id="KUK62276.1"/>
    </source>
</evidence>
<evidence type="ECO:0000313" key="7">
    <source>
        <dbReference type="EMBL" id="KUL04347.1"/>
    </source>
</evidence>
<evidence type="ECO:0000256" key="1">
    <source>
        <dbReference type="ARBA" id="ARBA00022485"/>
    </source>
</evidence>
<keyword evidence="1" id="KW-0004">4Fe-4S</keyword>
<evidence type="ECO:0000256" key="4">
    <source>
        <dbReference type="ARBA" id="ARBA00023014"/>
    </source>
</evidence>
<dbReference type="SUPFAM" id="SSF54862">
    <property type="entry name" value="4Fe-4S ferredoxins"/>
    <property type="match status" value="1"/>
</dbReference>
<dbReference type="InterPro" id="IPR010226">
    <property type="entry name" value="NADH_quinone_OxRdtase_chainI"/>
</dbReference>
<sequence>MGFFAMTKTVLRNLAEGPATRQYPAVPARTSALTRGHITFDPATCRSCGLCSRRCPCEAIRLDKEEKVWEINRMRCIACGDCVEGCPFGSITMERDYLPPVVEFVVERHTITYVKPEKPEKIPKEDSAGESA</sequence>
<reference evidence="8 9" key="2">
    <citation type="journal article" date="2015" name="MBio">
        <title>Genome-Resolved Metagenomic Analysis Reveals Roles for Candidate Phyla and Other Microbial Community Members in Biogeochemical Transformations in Oil Reservoirs.</title>
        <authorList>
            <person name="Hu P."/>
            <person name="Tom L."/>
            <person name="Singh A."/>
            <person name="Thomas B.C."/>
            <person name="Baker B.J."/>
            <person name="Piceno Y.M."/>
            <person name="Andersen G.L."/>
            <person name="Banfield J.F."/>
        </authorList>
    </citation>
    <scope>NUCLEOTIDE SEQUENCE [LARGE SCALE GENOMIC DNA]</scope>
</reference>
<dbReference type="EMBL" id="LGGD01000072">
    <property type="protein sequence ID" value="KUK62276.1"/>
    <property type="molecule type" value="Genomic_DNA"/>
</dbReference>
<dbReference type="Pfam" id="PF12838">
    <property type="entry name" value="Fer4_7"/>
    <property type="match status" value="1"/>
</dbReference>
<dbReference type="Proteomes" id="UP000054598">
    <property type="component" value="Unassembled WGS sequence"/>
</dbReference>
<dbReference type="PANTHER" id="PTHR10849">
    <property type="entry name" value="NADH DEHYDROGENASE UBIQUINONE IRON-SULFUR PROTEIN 8, MITOCHONDRIAL"/>
    <property type="match status" value="1"/>
</dbReference>
<evidence type="ECO:0000259" key="5">
    <source>
        <dbReference type="PROSITE" id="PS51379"/>
    </source>
</evidence>
<protein>
    <submittedName>
        <fullName evidence="7">4Fe-4S ferredoxin iron-sulfur binding domain-containing protein</fullName>
    </submittedName>
</protein>
<dbReference type="GO" id="GO:0051539">
    <property type="term" value="F:4 iron, 4 sulfur cluster binding"/>
    <property type="evidence" value="ECO:0007669"/>
    <property type="project" value="UniProtKB-KW"/>
</dbReference>
<dbReference type="AlphaFoldDB" id="A0A101IZY9"/>
<dbReference type="Proteomes" id="UP000054323">
    <property type="component" value="Unassembled WGS sequence"/>
</dbReference>
<accession>A0A101IZY9</accession>
<dbReference type="GO" id="GO:0046872">
    <property type="term" value="F:metal ion binding"/>
    <property type="evidence" value="ECO:0007669"/>
    <property type="project" value="UniProtKB-KW"/>
</dbReference>
<organism evidence="7 9">
    <name type="scientific">Methanoculleus marisnigri</name>
    <dbReference type="NCBI Taxonomy" id="2198"/>
    <lineage>
        <taxon>Archaea</taxon>
        <taxon>Methanobacteriati</taxon>
        <taxon>Methanobacteriota</taxon>
        <taxon>Stenosarchaea group</taxon>
        <taxon>Methanomicrobia</taxon>
        <taxon>Methanomicrobiales</taxon>
        <taxon>Methanomicrobiaceae</taxon>
        <taxon>Methanoculleus</taxon>
    </lineage>
</organism>
<dbReference type="PROSITE" id="PS00198">
    <property type="entry name" value="4FE4S_FER_1"/>
    <property type="match status" value="1"/>
</dbReference>
<keyword evidence="4" id="KW-0411">Iron-sulfur</keyword>
<dbReference type="EMBL" id="LGHE01000022">
    <property type="protein sequence ID" value="KUL04347.1"/>
    <property type="molecule type" value="Genomic_DNA"/>
</dbReference>
<keyword evidence="2" id="KW-0479">Metal-binding</keyword>
<name>A0A101IZY9_9EURY</name>
<dbReference type="PROSITE" id="PS51379">
    <property type="entry name" value="4FE4S_FER_2"/>
    <property type="match status" value="2"/>
</dbReference>